<dbReference type="AlphaFoldDB" id="A0A2C5Y5N0"/>
<dbReference type="Pfam" id="PF01926">
    <property type="entry name" value="MMR_HSR1"/>
    <property type="match status" value="1"/>
</dbReference>
<keyword evidence="7" id="KW-1185">Reference proteome</keyword>
<sequence length="551" mass="61199">MPLFKTAILTGKPLLQPRLLAASLSTTTSMSARSRARTIAPARMRKPRPNLHEEMRKARYLEDNFVHTPPLPEIEPDLERIALAERLQRNEFGATIRGAAFAEPVRPPMVSEADGSPETYRELYASVARVYAKKIELGDAQGISFSRNDFLDVHVDNARQAEESNALMRYFKRTQFLYSAPYFRLMRVNDEVPEFIILGASNCGKSSFINALVGHHKIAITSRKAGATQYLNSYGLGAISKDLVPPPHGCPTVGVVSLKPKSRRRGPGANLSLMVGSASPTCRGLVLVDTPGYGFRSRFAFGDAVMQYLGRRRSLRGAILLLSMQKDNPVSEQDEWVLRALALNGTPTLVVVTKIDKIGSEWPNKCAVYGQRLLNDLDTINRQATLGKWRKSTHDETHAVCFTAARIKSLENRSCGIAHIRTLLMEMAGLHLVNGKVSNKQETIEYNGPVVSHEEIAAAQTSHRSKTLAPKPSRAIQPDAYEQNMQKAGPWPHTGKILPTRIGSSSTGYQTLPEPVGPKLSHEMAFKKEVHDVRAARRAFAWAKKPRPWRR</sequence>
<evidence type="ECO:0000256" key="1">
    <source>
        <dbReference type="ARBA" id="ARBA00022723"/>
    </source>
</evidence>
<organism evidence="6 7">
    <name type="scientific">Ophiocordyceps australis</name>
    <dbReference type="NCBI Taxonomy" id="1399860"/>
    <lineage>
        <taxon>Eukaryota</taxon>
        <taxon>Fungi</taxon>
        <taxon>Dikarya</taxon>
        <taxon>Ascomycota</taxon>
        <taxon>Pezizomycotina</taxon>
        <taxon>Sordariomycetes</taxon>
        <taxon>Hypocreomycetidae</taxon>
        <taxon>Hypocreales</taxon>
        <taxon>Ophiocordycipitaceae</taxon>
        <taxon>Ophiocordyceps</taxon>
    </lineage>
</organism>
<dbReference type="STRING" id="1399860.A0A2C5Y5N0"/>
<dbReference type="Proteomes" id="UP000226192">
    <property type="component" value="Unassembled WGS sequence"/>
</dbReference>
<dbReference type="InterPro" id="IPR052279">
    <property type="entry name" value="EngB_GTPase"/>
</dbReference>
<evidence type="ECO:0000256" key="3">
    <source>
        <dbReference type="ARBA" id="ARBA00022842"/>
    </source>
</evidence>
<dbReference type="GO" id="GO:0005739">
    <property type="term" value="C:mitochondrion"/>
    <property type="evidence" value="ECO:0007669"/>
    <property type="project" value="TreeGrafter"/>
</dbReference>
<dbReference type="GO" id="GO:0046872">
    <property type="term" value="F:metal ion binding"/>
    <property type="evidence" value="ECO:0007669"/>
    <property type="project" value="UniProtKB-KW"/>
</dbReference>
<dbReference type="PANTHER" id="PTHR46498">
    <property type="entry name" value="GTP-BINDING PROTEIN 8"/>
    <property type="match status" value="1"/>
</dbReference>
<dbReference type="PRINTS" id="PR00195">
    <property type="entry name" value="DYNAMIN"/>
</dbReference>
<name>A0A2C5Y5N0_9HYPO</name>
<dbReference type="InterPro" id="IPR030393">
    <property type="entry name" value="G_ENGB_dom"/>
</dbReference>
<dbReference type="GO" id="GO:0005525">
    <property type="term" value="F:GTP binding"/>
    <property type="evidence" value="ECO:0007669"/>
    <property type="project" value="UniProtKB-KW"/>
</dbReference>
<evidence type="ECO:0000259" key="5">
    <source>
        <dbReference type="PROSITE" id="PS51706"/>
    </source>
</evidence>
<dbReference type="InterPro" id="IPR022812">
    <property type="entry name" value="Dynamin"/>
</dbReference>
<reference evidence="6 7" key="1">
    <citation type="submission" date="2017-06" db="EMBL/GenBank/DDBJ databases">
        <title>Ant-infecting Ophiocordyceps genomes reveal a high diversity of potential behavioral manipulation genes and a possible major role for enterotoxins.</title>
        <authorList>
            <person name="De Bekker C."/>
            <person name="Evans H.C."/>
            <person name="Brachmann A."/>
            <person name="Hughes D.P."/>
        </authorList>
    </citation>
    <scope>NUCLEOTIDE SEQUENCE [LARGE SCALE GENOMIC DNA]</scope>
    <source>
        <strain evidence="6 7">Map64</strain>
    </source>
</reference>
<accession>A0A2C5Y5N0</accession>
<dbReference type="PANTHER" id="PTHR46498:SF1">
    <property type="entry name" value="GTP-BINDING PROTEIN 8"/>
    <property type="match status" value="1"/>
</dbReference>
<keyword evidence="4" id="KW-0342">GTP-binding</keyword>
<dbReference type="InterPro" id="IPR006073">
    <property type="entry name" value="GTP-bd"/>
</dbReference>
<protein>
    <recommendedName>
        <fullName evidence="5">EngB-type G domain-containing protein</fullName>
    </recommendedName>
</protein>
<dbReference type="SUPFAM" id="SSF52540">
    <property type="entry name" value="P-loop containing nucleoside triphosphate hydrolases"/>
    <property type="match status" value="1"/>
</dbReference>
<gene>
    <name evidence="6" type="ORF">CDD81_7262</name>
</gene>
<keyword evidence="2" id="KW-0547">Nucleotide-binding</keyword>
<keyword evidence="3" id="KW-0460">Magnesium</keyword>
<feature type="domain" description="EngB-type G" evidence="5">
    <location>
        <begin position="191"/>
        <end position="430"/>
    </location>
</feature>
<evidence type="ECO:0000256" key="2">
    <source>
        <dbReference type="ARBA" id="ARBA00022741"/>
    </source>
</evidence>
<dbReference type="Gene3D" id="3.40.50.300">
    <property type="entry name" value="P-loop containing nucleotide triphosphate hydrolases"/>
    <property type="match status" value="1"/>
</dbReference>
<evidence type="ECO:0000313" key="6">
    <source>
        <dbReference type="EMBL" id="PHH62274.1"/>
    </source>
</evidence>
<evidence type="ECO:0000313" key="7">
    <source>
        <dbReference type="Proteomes" id="UP000226192"/>
    </source>
</evidence>
<dbReference type="OrthoDB" id="391988at2759"/>
<dbReference type="InterPro" id="IPR027417">
    <property type="entry name" value="P-loop_NTPase"/>
</dbReference>
<evidence type="ECO:0000256" key="4">
    <source>
        <dbReference type="ARBA" id="ARBA00023134"/>
    </source>
</evidence>
<dbReference type="EMBL" id="NJET01000076">
    <property type="protein sequence ID" value="PHH62274.1"/>
    <property type="molecule type" value="Genomic_DNA"/>
</dbReference>
<proteinExistence type="predicted"/>
<keyword evidence="1" id="KW-0479">Metal-binding</keyword>
<dbReference type="PROSITE" id="PS51706">
    <property type="entry name" value="G_ENGB"/>
    <property type="match status" value="1"/>
</dbReference>
<comment type="caution">
    <text evidence="6">The sequence shown here is derived from an EMBL/GenBank/DDBJ whole genome shotgun (WGS) entry which is preliminary data.</text>
</comment>